<dbReference type="AlphaFoldDB" id="K2RC86"/>
<gene>
    <name evidence="2" type="ORF">MPH_12360</name>
</gene>
<proteinExistence type="predicted"/>
<protein>
    <submittedName>
        <fullName evidence="2">Uncharacterized protein</fullName>
    </submittedName>
</protein>
<organism evidence="2 3">
    <name type="scientific">Macrophomina phaseolina (strain MS6)</name>
    <name type="common">Charcoal rot fungus</name>
    <dbReference type="NCBI Taxonomy" id="1126212"/>
    <lineage>
        <taxon>Eukaryota</taxon>
        <taxon>Fungi</taxon>
        <taxon>Dikarya</taxon>
        <taxon>Ascomycota</taxon>
        <taxon>Pezizomycotina</taxon>
        <taxon>Dothideomycetes</taxon>
        <taxon>Dothideomycetes incertae sedis</taxon>
        <taxon>Botryosphaeriales</taxon>
        <taxon>Botryosphaeriaceae</taxon>
        <taxon>Macrophomina</taxon>
    </lineage>
</organism>
<sequence length="292" mass="33014">MSAQRRALLQKKQSQAEETFEQVRSLLWLTPQVDTGRSLHRVFQLEQTLKKIHSKFPGSYDRVEKLVADCQYIYSFRRTSPDTDPAIDDPHAQANGKLKIPPKKSKLALRKSANVHRSSMSGVAGRVQQLSVDGSALANTKRKQNRPHGHAAMNFFTGRENKIQETRGPDSFPAETQPPSEIKVFTVQCSKEEPDAFQRCICGHATRQCDHPWYKRIYEITDTAVTQGNADKRKTAMKMKAAPQNRTKTQDTNAKKPYSGCFSLAKQSYGQSCDEVEDDEEFPYIPKPEPLG</sequence>
<dbReference type="InParanoid" id="K2RC86"/>
<accession>K2RC86</accession>
<reference evidence="2 3" key="1">
    <citation type="journal article" date="2012" name="BMC Genomics">
        <title>Tools to kill: Genome of one of the most destructive plant pathogenic fungi Macrophomina phaseolina.</title>
        <authorList>
            <person name="Islam M.S."/>
            <person name="Haque M.S."/>
            <person name="Islam M.M."/>
            <person name="Emdad E.M."/>
            <person name="Halim A."/>
            <person name="Hossen Q.M.M."/>
            <person name="Hossain M.Z."/>
            <person name="Ahmed B."/>
            <person name="Rahim S."/>
            <person name="Rahman M.S."/>
            <person name="Alam M.M."/>
            <person name="Hou S."/>
            <person name="Wan X."/>
            <person name="Saito J.A."/>
            <person name="Alam M."/>
        </authorList>
    </citation>
    <scope>NUCLEOTIDE SEQUENCE [LARGE SCALE GENOMIC DNA]</scope>
    <source>
        <strain evidence="2 3">MS6</strain>
    </source>
</reference>
<feature type="region of interest" description="Disordered" evidence="1">
    <location>
        <begin position="272"/>
        <end position="292"/>
    </location>
</feature>
<comment type="caution">
    <text evidence="2">The sequence shown here is derived from an EMBL/GenBank/DDBJ whole genome shotgun (WGS) entry which is preliminary data.</text>
</comment>
<name>K2RC86_MACPH</name>
<evidence type="ECO:0000256" key="1">
    <source>
        <dbReference type="SAM" id="MobiDB-lite"/>
    </source>
</evidence>
<dbReference type="VEuPathDB" id="FungiDB:MPH_12360"/>
<dbReference type="Proteomes" id="UP000007129">
    <property type="component" value="Unassembled WGS sequence"/>
</dbReference>
<evidence type="ECO:0000313" key="3">
    <source>
        <dbReference type="Proteomes" id="UP000007129"/>
    </source>
</evidence>
<dbReference type="HOGENOM" id="CLU_953381_0_0_1"/>
<dbReference type="EMBL" id="AHHD01000517">
    <property type="protein sequence ID" value="EKG10502.1"/>
    <property type="molecule type" value="Genomic_DNA"/>
</dbReference>
<feature type="region of interest" description="Disordered" evidence="1">
    <location>
        <begin position="238"/>
        <end position="257"/>
    </location>
</feature>
<evidence type="ECO:0000313" key="2">
    <source>
        <dbReference type="EMBL" id="EKG10502.1"/>
    </source>
</evidence>